<name>S4VR01_9VIRU</name>
<protein>
    <submittedName>
        <fullName evidence="6">Protein tyrosine phosphatase incomplete domain containing protein</fullName>
    </submittedName>
</protein>
<dbReference type="KEGG" id="vg:16511977"/>
<dbReference type="SUPFAM" id="SSF52799">
    <property type="entry name" value="(Phosphotyrosine protein) phosphatases II"/>
    <property type="match status" value="1"/>
</dbReference>
<dbReference type="SMART" id="SM00195">
    <property type="entry name" value="DSPc"/>
    <property type="match status" value="1"/>
</dbReference>
<organism evidence="6 7">
    <name type="scientific">Pandoravirus dulcis</name>
    <dbReference type="NCBI Taxonomy" id="1349409"/>
    <lineage>
        <taxon>Viruses</taxon>
        <taxon>Pandoravirus</taxon>
    </lineage>
</organism>
<dbReference type="InterPro" id="IPR029021">
    <property type="entry name" value="Prot-tyrosine_phosphatase-like"/>
</dbReference>
<dbReference type="PANTHER" id="PTHR46377:SF5">
    <property type="entry name" value="DUAL SPECIFICITY PHOSPHATASE"/>
    <property type="match status" value="1"/>
</dbReference>
<dbReference type="GO" id="GO:0008579">
    <property type="term" value="F:JUN kinase phosphatase activity"/>
    <property type="evidence" value="ECO:0007669"/>
    <property type="project" value="TreeGrafter"/>
</dbReference>
<keyword evidence="2" id="KW-0904">Protein phosphatase</keyword>
<dbReference type="PROSITE" id="PS50056">
    <property type="entry name" value="TYR_PHOSPHATASE_2"/>
    <property type="match status" value="1"/>
</dbReference>
<accession>S4VR01</accession>
<proteinExistence type="predicted"/>
<reference evidence="6 7" key="1">
    <citation type="journal article" date="2013" name="Science">
        <title>Pandoraviruses: amoeba viruses with genomes up to 2.5 Mb reaching that of parasitic eukaryotes.</title>
        <authorList>
            <person name="Philippe N."/>
            <person name="Legendre M."/>
            <person name="Doutre G."/>
            <person name="Coute Y."/>
            <person name="Poirot O."/>
            <person name="Lescot M."/>
            <person name="Arslan D."/>
            <person name="Seltzer V."/>
            <person name="Bertaux L."/>
            <person name="Bruley C."/>
            <person name="Garin J."/>
            <person name="Claverie J.M."/>
            <person name="Abergel C."/>
        </authorList>
    </citation>
    <scope>NUCLEOTIDE SEQUENCE [LARGE SCALE GENOMIC DNA]</scope>
    <source>
        <strain evidence="6">Melbourne</strain>
    </source>
</reference>
<evidence type="ECO:0000256" key="3">
    <source>
        <dbReference type="SAM" id="MobiDB-lite"/>
    </source>
</evidence>
<dbReference type="CDD" id="cd14498">
    <property type="entry name" value="DSP"/>
    <property type="match status" value="1"/>
</dbReference>
<feature type="domain" description="Tyrosine specific protein phosphatases" evidence="5">
    <location>
        <begin position="139"/>
        <end position="197"/>
    </location>
</feature>
<evidence type="ECO:0000259" key="5">
    <source>
        <dbReference type="PROSITE" id="PS50056"/>
    </source>
</evidence>
<feature type="domain" description="Tyrosine-protein phosphatase" evidence="4">
    <location>
        <begin position="71"/>
        <end position="218"/>
    </location>
</feature>
<dbReference type="InterPro" id="IPR000387">
    <property type="entry name" value="Tyr_Pase_dom"/>
</dbReference>
<dbReference type="InterPro" id="IPR020422">
    <property type="entry name" value="TYR_PHOSPHATASE_DUAL_dom"/>
</dbReference>
<sequence length="232" mass="25246">MLAVQFPPGIDPATADAGLATRRRREARRASGQGAHEEKKRRRQRTNLHADGMCENNNGNDRDSSVDPRDHASRIYPGLHLGSVDALRALARAPAADQTGWCAVTLLSHKEMQGVAMPRHIDAHLLFVLDDVPSTDLSVHFEQCHAFIESAMARGKRVLVHCLAGISRSPTIMCAHLMLKCNMNAIGALDAVRRARPFVEPNPAFCCQLMALSLALAPPALPRGVYHQADAA</sequence>
<keyword evidence="1" id="KW-0378">Hydrolase</keyword>
<dbReference type="RefSeq" id="YP_008319376.2">
    <property type="nucleotide sequence ID" value="NC_021858.1"/>
</dbReference>
<dbReference type="PROSITE" id="PS00383">
    <property type="entry name" value="TYR_PHOSPHATASE_1"/>
    <property type="match status" value="1"/>
</dbReference>
<evidence type="ECO:0000259" key="4">
    <source>
        <dbReference type="PROSITE" id="PS50054"/>
    </source>
</evidence>
<dbReference type="InterPro" id="IPR016130">
    <property type="entry name" value="Tyr_Pase_AS"/>
</dbReference>
<evidence type="ECO:0000313" key="6">
    <source>
        <dbReference type="EMBL" id="AGO82707.2"/>
    </source>
</evidence>
<dbReference type="Gene3D" id="3.90.190.10">
    <property type="entry name" value="Protein tyrosine phosphatase superfamily"/>
    <property type="match status" value="1"/>
</dbReference>
<feature type="region of interest" description="Disordered" evidence="3">
    <location>
        <begin position="1"/>
        <end position="71"/>
    </location>
</feature>
<dbReference type="InterPro" id="IPR000340">
    <property type="entry name" value="Dual-sp_phosphatase_cat-dom"/>
</dbReference>
<dbReference type="PANTHER" id="PTHR46377">
    <property type="entry name" value="DUAL SPECIFICITY PROTEIN PHOSPHATASE 19"/>
    <property type="match status" value="1"/>
</dbReference>
<dbReference type="PROSITE" id="PS50054">
    <property type="entry name" value="TYR_PHOSPHATASE_DUAL"/>
    <property type="match status" value="1"/>
</dbReference>
<dbReference type="Proteomes" id="UP000201566">
    <property type="component" value="Segment"/>
</dbReference>
<evidence type="ECO:0000256" key="2">
    <source>
        <dbReference type="ARBA" id="ARBA00022912"/>
    </source>
</evidence>
<evidence type="ECO:0000256" key="1">
    <source>
        <dbReference type="ARBA" id="ARBA00022801"/>
    </source>
</evidence>
<dbReference type="Pfam" id="PF00782">
    <property type="entry name" value="DSPc"/>
    <property type="match status" value="1"/>
</dbReference>
<dbReference type="EMBL" id="KC977570">
    <property type="protein sequence ID" value="AGO82707.2"/>
    <property type="molecule type" value="Genomic_DNA"/>
</dbReference>
<gene>
    <name evidence="6" type="ORF">pdul_cds_587</name>
</gene>
<feature type="compositionally biased region" description="Basic and acidic residues" evidence="3">
    <location>
        <begin position="60"/>
        <end position="71"/>
    </location>
</feature>
<dbReference type="GeneID" id="16511977"/>
<evidence type="ECO:0000313" key="7">
    <source>
        <dbReference type="Proteomes" id="UP000201566"/>
    </source>
</evidence>